<dbReference type="AlphaFoldDB" id="A0A9D1KUD0"/>
<evidence type="ECO:0000256" key="1">
    <source>
        <dbReference type="PROSITE-ProRule" id="PRU00409"/>
    </source>
</evidence>
<dbReference type="GO" id="GO:0005524">
    <property type="term" value="F:ATP binding"/>
    <property type="evidence" value="ECO:0007669"/>
    <property type="project" value="UniProtKB-UniRule"/>
</dbReference>
<dbReference type="Gene3D" id="3.30.470.20">
    <property type="entry name" value="ATP-grasp fold, B domain"/>
    <property type="match status" value="1"/>
</dbReference>
<dbReference type="SUPFAM" id="SSF56059">
    <property type="entry name" value="Glutathione synthetase ATP-binding domain-like"/>
    <property type="match status" value="1"/>
</dbReference>
<reference evidence="3" key="1">
    <citation type="submission" date="2020-10" db="EMBL/GenBank/DDBJ databases">
        <authorList>
            <person name="Gilroy R."/>
        </authorList>
    </citation>
    <scope>NUCLEOTIDE SEQUENCE</scope>
    <source>
        <strain evidence="3">CHK176-22527</strain>
    </source>
</reference>
<evidence type="ECO:0000313" key="4">
    <source>
        <dbReference type="Proteomes" id="UP000824159"/>
    </source>
</evidence>
<sequence length="411" mass="48109">MKSNETEFIPVILGGDITTYSLARSFHEEYEIKSIAISTVKNWLNSYSSIIDNIIEPKMNELDTFMDRLVSLGKQYEGKKKLLLIACGDWYVRMIIENRDVLEKYYVIPYIEEELLNKLVLKDSFYDICEKTGVDYPETFVYDVKEKTPLKLPFDFPVIAKPASSAEYHYAEFKGKKKVFKFNSMEELKGMLSELEKSSYGYKFLVQDFIPGDDNYMHILTCYCDRNSKVRFMSFGHTILEDHGDAAIGNPVAIINTVDRDVMDKSIKFLEETGYTGFANFDIKYDERDGKYKYFEINTRLGRSNFYITGSGFNAVKWIVDDLIYNKKFDNKIVIADNENLYTVVPKSIVLAYCGSDELKEQVKRLYREGKVSNPIDYRGEKNIIHKLYVKYFMFTQKRRFNRFLKLEGRK</sequence>
<keyword evidence="1" id="KW-0547">Nucleotide-binding</keyword>
<reference evidence="3" key="2">
    <citation type="journal article" date="2021" name="PeerJ">
        <title>Extensive microbial diversity within the chicken gut microbiome revealed by metagenomics and culture.</title>
        <authorList>
            <person name="Gilroy R."/>
            <person name="Ravi A."/>
            <person name="Getino M."/>
            <person name="Pursley I."/>
            <person name="Horton D.L."/>
            <person name="Alikhan N.F."/>
            <person name="Baker D."/>
            <person name="Gharbi K."/>
            <person name="Hall N."/>
            <person name="Watson M."/>
            <person name="Adriaenssens E.M."/>
            <person name="Foster-Nyarko E."/>
            <person name="Jarju S."/>
            <person name="Secka A."/>
            <person name="Antonio M."/>
            <person name="Oren A."/>
            <person name="Chaudhuri R.R."/>
            <person name="La Ragione R."/>
            <person name="Hildebrand F."/>
            <person name="Pallen M.J."/>
        </authorList>
    </citation>
    <scope>NUCLEOTIDE SEQUENCE</scope>
    <source>
        <strain evidence="3">CHK176-22527</strain>
    </source>
</reference>
<dbReference type="EMBL" id="DVLX01000018">
    <property type="protein sequence ID" value="HIT98868.1"/>
    <property type="molecule type" value="Genomic_DNA"/>
</dbReference>
<proteinExistence type="predicted"/>
<comment type="caution">
    <text evidence="3">The sequence shown here is derived from an EMBL/GenBank/DDBJ whole genome shotgun (WGS) entry which is preliminary data.</text>
</comment>
<organism evidence="3 4">
    <name type="scientific">Candidatus Allocopromorpha excrementavium</name>
    <dbReference type="NCBI Taxonomy" id="2840741"/>
    <lineage>
        <taxon>Bacteria</taxon>
        <taxon>Bacillati</taxon>
        <taxon>Bacillota</taxon>
        <taxon>Clostridia</taxon>
        <taxon>Eubacteriales</taxon>
        <taxon>Eubacteriaceae</taxon>
        <taxon>Eubacteriaceae incertae sedis</taxon>
        <taxon>Candidatus Allocopromorpha</taxon>
    </lineage>
</organism>
<evidence type="ECO:0000313" key="3">
    <source>
        <dbReference type="EMBL" id="HIT98868.1"/>
    </source>
</evidence>
<keyword evidence="1" id="KW-0067">ATP-binding</keyword>
<gene>
    <name evidence="3" type="ORF">IAD12_01250</name>
</gene>
<dbReference type="GO" id="GO:0046872">
    <property type="term" value="F:metal ion binding"/>
    <property type="evidence" value="ECO:0007669"/>
    <property type="project" value="InterPro"/>
</dbReference>
<protein>
    <recommendedName>
        <fullName evidence="2">ATP-grasp domain-containing protein</fullName>
    </recommendedName>
</protein>
<dbReference type="Proteomes" id="UP000824159">
    <property type="component" value="Unassembled WGS sequence"/>
</dbReference>
<name>A0A9D1KUD0_9FIRM</name>
<feature type="domain" description="ATP-grasp" evidence="2">
    <location>
        <begin position="126"/>
        <end position="324"/>
    </location>
</feature>
<dbReference type="InterPro" id="IPR011761">
    <property type="entry name" value="ATP-grasp"/>
</dbReference>
<accession>A0A9D1KUD0</accession>
<evidence type="ECO:0000259" key="2">
    <source>
        <dbReference type="PROSITE" id="PS50975"/>
    </source>
</evidence>
<dbReference type="PROSITE" id="PS50975">
    <property type="entry name" value="ATP_GRASP"/>
    <property type="match status" value="1"/>
</dbReference>